<keyword evidence="1" id="KW-1133">Transmembrane helix</keyword>
<organism evidence="2 3">
    <name type="scientific">Oligosphaera ethanolica</name>
    <dbReference type="NCBI Taxonomy" id="760260"/>
    <lineage>
        <taxon>Bacteria</taxon>
        <taxon>Pseudomonadati</taxon>
        <taxon>Lentisphaerota</taxon>
        <taxon>Oligosphaeria</taxon>
        <taxon>Oligosphaerales</taxon>
        <taxon>Oligosphaeraceae</taxon>
        <taxon>Oligosphaera</taxon>
    </lineage>
</organism>
<name>A0AAE3VCF7_9BACT</name>
<dbReference type="Proteomes" id="UP001238163">
    <property type="component" value="Unassembled WGS sequence"/>
</dbReference>
<comment type="caution">
    <text evidence="2">The sequence shown here is derived from an EMBL/GenBank/DDBJ whole genome shotgun (WGS) entry which is preliminary data.</text>
</comment>
<protein>
    <submittedName>
        <fullName evidence="2">Uncharacterized protein</fullName>
    </submittedName>
</protein>
<dbReference type="AlphaFoldDB" id="A0AAE3VCF7"/>
<proteinExistence type="predicted"/>
<feature type="transmembrane region" description="Helical" evidence="1">
    <location>
        <begin position="21"/>
        <end position="39"/>
    </location>
</feature>
<dbReference type="EMBL" id="JAUSVL010000001">
    <property type="protein sequence ID" value="MDQ0287942.1"/>
    <property type="molecule type" value="Genomic_DNA"/>
</dbReference>
<evidence type="ECO:0000313" key="3">
    <source>
        <dbReference type="Proteomes" id="UP001238163"/>
    </source>
</evidence>
<keyword evidence="3" id="KW-1185">Reference proteome</keyword>
<evidence type="ECO:0000256" key="1">
    <source>
        <dbReference type="SAM" id="Phobius"/>
    </source>
</evidence>
<gene>
    <name evidence="2" type="ORF">J3R75_000049</name>
</gene>
<evidence type="ECO:0000313" key="2">
    <source>
        <dbReference type="EMBL" id="MDQ0287942.1"/>
    </source>
</evidence>
<feature type="transmembrane region" description="Helical" evidence="1">
    <location>
        <begin position="45"/>
        <end position="62"/>
    </location>
</feature>
<keyword evidence="1" id="KW-0472">Membrane</keyword>
<reference evidence="2" key="1">
    <citation type="submission" date="2023-07" db="EMBL/GenBank/DDBJ databases">
        <title>Genomic Encyclopedia of Type Strains, Phase IV (KMG-IV): sequencing the most valuable type-strain genomes for metagenomic binning, comparative biology and taxonomic classification.</title>
        <authorList>
            <person name="Goeker M."/>
        </authorList>
    </citation>
    <scope>NUCLEOTIDE SEQUENCE</scope>
    <source>
        <strain evidence="2">DSM 24202</strain>
    </source>
</reference>
<sequence length="90" mass="9667">MNHETPRAHIDDSRTFGDGGRAGLPIFGNAGFLFLLVTARRAMRFSIVISLLCALALLAGCVSEKEVNAQGRLPWNAPAAWEGQTLGVPF</sequence>
<keyword evidence="1" id="KW-0812">Transmembrane</keyword>
<dbReference type="RefSeq" id="WP_307259101.1">
    <property type="nucleotide sequence ID" value="NZ_JAUSVL010000001.1"/>
</dbReference>
<accession>A0AAE3VCF7</accession>